<dbReference type="HOGENOM" id="CLU_057322_0_0_6"/>
<reference evidence="1 2" key="1">
    <citation type="submission" date="2014-11" db="EMBL/GenBank/DDBJ databases">
        <title>Complete Genome Sequence of Pseudoalteromonas sp. Strain OCN003 Isolated from Kaneohe Bay, Oahu, Hawaii.</title>
        <authorList>
            <person name="Beurmann S."/>
            <person name="Videau P."/>
            <person name="Ushijima B."/>
            <person name="Smith A.M."/>
            <person name="Aeby G.S."/>
            <person name="Callahan S.M."/>
            <person name="Belcaid M."/>
        </authorList>
    </citation>
    <scope>NUCLEOTIDE SEQUENCE [LARGE SCALE GENOMIC DNA]</scope>
    <source>
        <strain evidence="1 2">OCN003</strain>
    </source>
</reference>
<dbReference type="eggNOG" id="COG3562">
    <property type="taxonomic scope" value="Bacteria"/>
</dbReference>
<gene>
    <name evidence="1" type="ORF">OM33_15200</name>
</gene>
<dbReference type="Pfam" id="PF05159">
    <property type="entry name" value="Capsule_synth"/>
    <property type="match status" value="1"/>
</dbReference>
<evidence type="ECO:0008006" key="3">
    <source>
        <dbReference type="Google" id="ProtNLM"/>
    </source>
</evidence>
<dbReference type="InterPro" id="IPR007833">
    <property type="entry name" value="Capsule_polysaccharide_synth"/>
</dbReference>
<dbReference type="GO" id="GO:0000271">
    <property type="term" value="P:polysaccharide biosynthetic process"/>
    <property type="evidence" value="ECO:0007669"/>
    <property type="project" value="InterPro"/>
</dbReference>
<dbReference type="KEGG" id="pseo:OM33_15200"/>
<keyword evidence="2" id="KW-1185">Reference proteome</keyword>
<dbReference type="GO" id="GO:0015774">
    <property type="term" value="P:polysaccharide transport"/>
    <property type="evidence" value="ECO:0007669"/>
    <property type="project" value="InterPro"/>
</dbReference>
<dbReference type="EMBL" id="CP009889">
    <property type="protein sequence ID" value="AIY66501.1"/>
    <property type="molecule type" value="Genomic_DNA"/>
</dbReference>
<accession>A0A0A7EKA7</accession>
<protein>
    <recommendedName>
        <fullName evidence="3">Capsular biosynthesis protein</fullName>
    </recommendedName>
</protein>
<dbReference type="SUPFAM" id="SSF53756">
    <property type="entry name" value="UDP-Glycosyltransferase/glycogen phosphorylase"/>
    <property type="match status" value="1"/>
</dbReference>
<sequence length="386" mass="43791">MRILFISRNSSHAKYYRTLVSNLNLDAQLHVTGLPRWGAIKQLGQLSQFKHNEILENHLLRKKARHPKLFASNFVCNVFKAYLAVFESLRFLKFIDLLKAEQPDKVVVWNGKKLPNQTVVSAAECLSIPVMFFENGLVPNTTCLDPKGVNYLSSLPRTPDFYMQRELTGASLAAIEQAKSHKNRVADTPTESLPENYIFVPFQVPNDTQVVVHSPWIKSMEMLFEEVMKAVDALQNPNLKVVFKEHPNWPHKFTQLHQAHPKAVFANSVKASDLIKNAQATITINSTVGLETLQLGGKLITLGNACYALPEMVLSASSPVELKEQIEKIAAWQPNTVLIERFLDYVNGVYAIPQAWRRVDQRHIESVEKRLLEQDEFSVELNHQTA</sequence>
<dbReference type="AlphaFoldDB" id="A0A0A7EKA7"/>
<dbReference type="Proteomes" id="UP000030341">
    <property type="component" value="Chromosome 2"/>
</dbReference>
<evidence type="ECO:0000313" key="2">
    <source>
        <dbReference type="Proteomes" id="UP000030341"/>
    </source>
</evidence>
<dbReference type="OrthoDB" id="9794206at2"/>
<organism evidence="1 2">
    <name type="scientific">Pseudoalteromonas piratica</name>
    <dbReference type="NCBI Taxonomy" id="1348114"/>
    <lineage>
        <taxon>Bacteria</taxon>
        <taxon>Pseudomonadati</taxon>
        <taxon>Pseudomonadota</taxon>
        <taxon>Gammaproteobacteria</taxon>
        <taxon>Alteromonadales</taxon>
        <taxon>Pseudoalteromonadaceae</taxon>
        <taxon>Pseudoalteromonas</taxon>
    </lineage>
</organism>
<name>A0A0A7EKA7_9GAMM</name>
<evidence type="ECO:0000313" key="1">
    <source>
        <dbReference type="EMBL" id="AIY66501.1"/>
    </source>
</evidence>
<dbReference type="RefSeq" id="WP_040134767.1">
    <property type="nucleotide sequence ID" value="NZ_CP009889.1"/>
</dbReference>
<proteinExistence type="predicted"/>
<dbReference type="STRING" id="1348114.OM33_15200"/>
<dbReference type="CDD" id="cd16438">
    <property type="entry name" value="beta_Kdo_transferase_KpsS_like"/>
    <property type="match status" value="1"/>
</dbReference>